<proteinExistence type="predicted"/>
<dbReference type="Proteomes" id="UP001390669">
    <property type="component" value="Unassembled WGS sequence"/>
</dbReference>
<name>A0ABU9SLJ0_9BURK</name>
<evidence type="ECO:0000313" key="2">
    <source>
        <dbReference type="Proteomes" id="UP001390669"/>
    </source>
</evidence>
<protein>
    <submittedName>
        <fullName evidence="1">Uncharacterized protein</fullName>
    </submittedName>
</protein>
<evidence type="ECO:0000313" key="1">
    <source>
        <dbReference type="EMBL" id="MEM5451867.1"/>
    </source>
</evidence>
<sequence>MKLQSSWQRPGNDPAVEQGEFRRWQRTGGAENPWISGRCAPKSLIPEASAATSHTGFATSHVAFAMSLFSTLAGDAPFFPLSNSLKKKKKEYEEGQEISQYLVPRVGAVSPSVAHAAYFLGHEFSGGAMGE</sequence>
<gene>
    <name evidence="1" type="ORF">VSR33_30805</name>
</gene>
<dbReference type="RefSeq" id="WP_406953821.1">
    <property type="nucleotide sequence ID" value="NZ_JAYMRW010000017.1"/>
</dbReference>
<dbReference type="EMBL" id="JAYMRW010000017">
    <property type="protein sequence ID" value="MEM5451867.1"/>
    <property type="molecule type" value="Genomic_DNA"/>
</dbReference>
<reference evidence="1 2" key="1">
    <citation type="submission" date="2024-01" db="EMBL/GenBank/DDBJ databases">
        <title>The diversity of rhizobia nodulating Mimosa spp. in eleven states of Brazil covering several biomes is determined by host plant, location, and edaphic factors.</title>
        <authorList>
            <person name="Rouws L."/>
            <person name="Barauna A."/>
            <person name="Beukes C."/>
            <person name="De Faria S.M."/>
            <person name="Gross E."/>
            <person name="Dos Reis Junior F.B."/>
            <person name="Simon M."/>
            <person name="Maluk M."/>
            <person name="Odee D.W."/>
            <person name="Kenicer G."/>
            <person name="Young J.P.W."/>
            <person name="Reis V.M."/>
            <person name="Zilli J."/>
            <person name="James E.K."/>
        </authorList>
    </citation>
    <scope>NUCLEOTIDE SEQUENCE [LARGE SCALE GENOMIC DNA]</scope>
    <source>
        <strain evidence="1 2">JPY164</strain>
    </source>
</reference>
<organism evidence="1 2">
    <name type="scientific">Paraburkholderia guartelaensis</name>
    <dbReference type="NCBI Taxonomy" id="2546446"/>
    <lineage>
        <taxon>Bacteria</taxon>
        <taxon>Pseudomonadati</taxon>
        <taxon>Pseudomonadota</taxon>
        <taxon>Betaproteobacteria</taxon>
        <taxon>Burkholderiales</taxon>
        <taxon>Burkholderiaceae</taxon>
        <taxon>Paraburkholderia</taxon>
    </lineage>
</organism>
<keyword evidence="2" id="KW-1185">Reference proteome</keyword>
<accession>A0ABU9SLJ0</accession>
<comment type="caution">
    <text evidence="1">The sequence shown here is derived from an EMBL/GenBank/DDBJ whole genome shotgun (WGS) entry which is preliminary data.</text>
</comment>